<reference evidence="1" key="1">
    <citation type="submission" date="2020-08" db="EMBL/GenBank/DDBJ databases">
        <title>Multicomponent nature underlies the extraordinary mechanical properties of spider dragline silk.</title>
        <authorList>
            <person name="Kono N."/>
            <person name="Nakamura H."/>
            <person name="Mori M."/>
            <person name="Yoshida Y."/>
            <person name="Ohtoshi R."/>
            <person name="Malay A.D."/>
            <person name="Moran D.A.P."/>
            <person name="Tomita M."/>
            <person name="Numata K."/>
            <person name="Arakawa K."/>
        </authorList>
    </citation>
    <scope>NUCLEOTIDE SEQUENCE</scope>
</reference>
<keyword evidence="2" id="KW-1185">Reference proteome</keyword>
<sequence length="55" mass="6078">MAEVTAVKIPPTTSAGLNSRFSTCERTLPSEYRNRYRYVSNNYIVASLPPEAAAI</sequence>
<gene>
    <name evidence="1" type="ORF">TNIN_198571</name>
</gene>
<dbReference type="EMBL" id="BMAV01028159">
    <property type="protein sequence ID" value="GFS65518.1"/>
    <property type="molecule type" value="Genomic_DNA"/>
</dbReference>
<evidence type="ECO:0000313" key="1">
    <source>
        <dbReference type="EMBL" id="GFS65518.1"/>
    </source>
</evidence>
<dbReference type="Proteomes" id="UP000886998">
    <property type="component" value="Unassembled WGS sequence"/>
</dbReference>
<evidence type="ECO:0000313" key="2">
    <source>
        <dbReference type="Proteomes" id="UP000886998"/>
    </source>
</evidence>
<feature type="non-terminal residue" evidence="1">
    <location>
        <position position="55"/>
    </location>
</feature>
<name>A0A8X6IXU2_9ARAC</name>
<dbReference type="AlphaFoldDB" id="A0A8X6IXU2"/>
<proteinExistence type="predicted"/>
<organism evidence="1 2">
    <name type="scientific">Trichonephila inaurata madagascariensis</name>
    <dbReference type="NCBI Taxonomy" id="2747483"/>
    <lineage>
        <taxon>Eukaryota</taxon>
        <taxon>Metazoa</taxon>
        <taxon>Ecdysozoa</taxon>
        <taxon>Arthropoda</taxon>
        <taxon>Chelicerata</taxon>
        <taxon>Arachnida</taxon>
        <taxon>Araneae</taxon>
        <taxon>Araneomorphae</taxon>
        <taxon>Entelegynae</taxon>
        <taxon>Araneoidea</taxon>
        <taxon>Nephilidae</taxon>
        <taxon>Trichonephila</taxon>
        <taxon>Trichonephila inaurata</taxon>
    </lineage>
</organism>
<comment type="caution">
    <text evidence="1">The sequence shown here is derived from an EMBL/GenBank/DDBJ whole genome shotgun (WGS) entry which is preliminary data.</text>
</comment>
<accession>A0A8X6IXU2</accession>
<protein>
    <submittedName>
        <fullName evidence="1">Uncharacterized protein</fullName>
    </submittedName>
</protein>